<name>A0A852ZCS6_9ACTN</name>
<sequence length="114" mass="12564">MTPDQDFKLHKIKYHFTGSPKTGEFPGHESWVDGSEAHFTVVDFSRHNHLKAVHARNRAARRKAQLDQLAEAVARRHQLDVDELKAAVAEAVADGIDEATAQLSVTVRGQVLGG</sequence>
<dbReference type="Proteomes" id="UP000548304">
    <property type="component" value="Unassembled WGS sequence"/>
</dbReference>
<reference evidence="1 2" key="1">
    <citation type="submission" date="2020-07" db="EMBL/GenBank/DDBJ databases">
        <title>Genomic Encyclopedia of Type Strains, Phase III (KMG-III): the genomes of soil and plant-associated and newly described type strains.</title>
        <authorList>
            <person name="Whitman W."/>
        </authorList>
    </citation>
    <scope>NUCLEOTIDE SEQUENCE [LARGE SCALE GENOMIC DNA]</scope>
    <source>
        <strain evidence="1 2">CECT 8576</strain>
    </source>
</reference>
<accession>A0A852ZCS6</accession>
<dbReference type="EMBL" id="JACBYW010000005">
    <property type="protein sequence ID" value="NYH79813.1"/>
    <property type="molecule type" value="Genomic_DNA"/>
</dbReference>
<protein>
    <submittedName>
        <fullName evidence="1">Uncharacterized protein</fullName>
    </submittedName>
</protein>
<comment type="caution">
    <text evidence="1">The sequence shown here is derived from an EMBL/GenBank/DDBJ whole genome shotgun (WGS) entry which is preliminary data.</text>
</comment>
<dbReference type="RefSeq" id="WP_179536174.1">
    <property type="nucleotide sequence ID" value="NZ_JACBYW010000005.1"/>
</dbReference>
<dbReference type="AlphaFoldDB" id="A0A852ZCS6"/>
<proteinExistence type="predicted"/>
<organism evidence="1 2">
    <name type="scientific">Actinopolyspora biskrensis</name>
    <dbReference type="NCBI Taxonomy" id="1470178"/>
    <lineage>
        <taxon>Bacteria</taxon>
        <taxon>Bacillati</taxon>
        <taxon>Actinomycetota</taxon>
        <taxon>Actinomycetes</taxon>
        <taxon>Actinopolysporales</taxon>
        <taxon>Actinopolysporaceae</taxon>
        <taxon>Actinopolyspora</taxon>
    </lineage>
</organism>
<keyword evidence="2" id="KW-1185">Reference proteome</keyword>
<gene>
    <name evidence="1" type="ORF">FHR84_003151</name>
</gene>
<evidence type="ECO:0000313" key="2">
    <source>
        <dbReference type="Proteomes" id="UP000548304"/>
    </source>
</evidence>
<evidence type="ECO:0000313" key="1">
    <source>
        <dbReference type="EMBL" id="NYH79813.1"/>
    </source>
</evidence>